<reference evidence="1" key="1">
    <citation type="submission" date="2021-07" db="EMBL/GenBank/DDBJ databases">
        <title>Elsinoe batatas strain:CRI-CJ2 Genome sequencing and assembly.</title>
        <authorList>
            <person name="Huang L."/>
        </authorList>
    </citation>
    <scope>NUCLEOTIDE SEQUENCE</scope>
    <source>
        <strain evidence="1">CRI-CJ2</strain>
    </source>
</reference>
<organism evidence="1 2">
    <name type="scientific">Elsinoe batatas</name>
    <dbReference type="NCBI Taxonomy" id="2601811"/>
    <lineage>
        <taxon>Eukaryota</taxon>
        <taxon>Fungi</taxon>
        <taxon>Dikarya</taxon>
        <taxon>Ascomycota</taxon>
        <taxon>Pezizomycotina</taxon>
        <taxon>Dothideomycetes</taxon>
        <taxon>Dothideomycetidae</taxon>
        <taxon>Myriangiales</taxon>
        <taxon>Elsinoaceae</taxon>
        <taxon>Elsinoe</taxon>
    </lineage>
</organism>
<evidence type="ECO:0000313" key="2">
    <source>
        <dbReference type="Proteomes" id="UP000809789"/>
    </source>
</evidence>
<protein>
    <submittedName>
        <fullName evidence="1">Uncharacterized protein</fullName>
    </submittedName>
</protein>
<evidence type="ECO:0000313" key="1">
    <source>
        <dbReference type="EMBL" id="KAG8627237.1"/>
    </source>
</evidence>
<proteinExistence type="predicted"/>
<dbReference type="Proteomes" id="UP000809789">
    <property type="component" value="Unassembled WGS sequence"/>
</dbReference>
<dbReference type="OrthoDB" id="3525185at2759"/>
<keyword evidence="2" id="KW-1185">Reference proteome</keyword>
<name>A0A8K0L197_9PEZI</name>
<sequence>MIGANIYERLPSNFCSSEWTVADWPVGRMQSTQALLDIWTHIPGLSAGTYEAMERRDGKALAQIHTTAVSIQAQLDKWLIGYQETRGPRLLAPSWLPTHWQGDLGWQTVLVFQETEDAGDYLSYCTASNLVLRAALAVVQALGPKLKLDDGWNAEDLRNRIHRNAIDVCRCIEYMVADERRGAGIFHLMMPTTGAWQVLRKDTPEGIWLREAMRDIHGDVMDGWRSMQGILGNLYKSDTWL</sequence>
<dbReference type="EMBL" id="JAESVG020000005">
    <property type="protein sequence ID" value="KAG8627237.1"/>
    <property type="molecule type" value="Genomic_DNA"/>
</dbReference>
<comment type="caution">
    <text evidence="1">The sequence shown here is derived from an EMBL/GenBank/DDBJ whole genome shotgun (WGS) entry which is preliminary data.</text>
</comment>
<accession>A0A8K0L197</accession>
<dbReference type="AlphaFoldDB" id="A0A8K0L197"/>
<gene>
    <name evidence="1" type="ORF">KVT40_004720</name>
</gene>